<evidence type="ECO:0000256" key="7">
    <source>
        <dbReference type="RuleBase" id="RU003355"/>
    </source>
</evidence>
<keyword evidence="3 6" id="KW-0378">Hydrolase</keyword>
<feature type="domain" description="Peptidase S8/S53" evidence="8">
    <location>
        <begin position="427"/>
        <end position="514"/>
    </location>
</feature>
<dbReference type="PIRSF" id="PIRSF037894">
    <property type="entry name" value="Subtilisin_rel_CspABC"/>
    <property type="match status" value="1"/>
</dbReference>
<dbReference type="InterPro" id="IPR036852">
    <property type="entry name" value="Peptidase_S8/S53_dom_sf"/>
</dbReference>
<accession>A0A2T0BHH4</accession>
<keyword evidence="4 6" id="KW-0720">Serine protease</keyword>
<feature type="domain" description="Peptidase S8/S53" evidence="8">
    <location>
        <begin position="122"/>
        <end position="383"/>
    </location>
</feature>
<evidence type="ECO:0000256" key="4">
    <source>
        <dbReference type="ARBA" id="ARBA00022825"/>
    </source>
</evidence>
<dbReference type="PROSITE" id="PS00137">
    <property type="entry name" value="SUBTILASE_HIS"/>
    <property type="match status" value="1"/>
</dbReference>
<feature type="active site" description="Charge relay system" evidence="5 6">
    <location>
        <position position="497"/>
    </location>
</feature>
<dbReference type="SUPFAM" id="SSF52743">
    <property type="entry name" value="Subtilisin-like"/>
    <property type="match status" value="1"/>
</dbReference>
<dbReference type="InterPro" id="IPR050131">
    <property type="entry name" value="Peptidase_S8_subtilisin-like"/>
</dbReference>
<dbReference type="InterPro" id="IPR034045">
    <property type="entry name" value="Pep_S8_CspA-like"/>
</dbReference>
<dbReference type="InterPro" id="IPR023827">
    <property type="entry name" value="Peptidase_S8_Asp-AS"/>
</dbReference>
<dbReference type="InterPro" id="IPR023828">
    <property type="entry name" value="Peptidase_S8_Ser-AS"/>
</dbReference>
<evidence type="ECO:0000256" key="2">
    <source>
        <dbReference type="ARBA" id="ARBA00022670"/>
    </source>
</evidence>
<dbReference type="Gene3D" id="3.30.70.2980">
    <property type="match status" value="1"/>
</dbReference>
<comment type="caution">
    <text evidence="10">The sequence shown here is derived from an EMBL/GenBank/DDBJ whole genome shotgun (WGS) entry which is preliminary data.</text>
</comment>
<evidence type="ECO:0000259" key="9">
    <source>
        <dbReference type="Pfam" id="PF18425"/>
    </source>
</evidence>
<keyword evidence="11" id="KW-1185">Reference proteome</keyword>
<dbReference type="AlphaFoldDB" id="A0A2T0BHH4"/>
<dbReference type="PROSITE" id="PS51892">
    <property type="entry name" value="SUBTILASE"/>
    <property type="match status" value="1"/>
</dbReference>
<dbReference type="InterPro" id="IPR041365">
    <property type="entry name" value="CspB_prodomain"/>
</dbReference>
<dbReference type="Pfam" id="PF00082">
    <property type="entry name" value="Peptidase_S8"/>
    <property type="match status" value="2"/>
</dbReference>
<dbReference type="GO" id="GO:0006508">
    <property type="term" value="P:proteolysis"/>
    <property type="evidence" value="ECO:0007669"/>
    <property type="project" value="UniProtKB-KW"/>
</dbReference>
<evidence type="ECO:0000256" key="1">
    <source>
        <dbReference type="ARBA" id="ARBA00011073"/>
    </source>
</evidence>
<feature type="active site" description="Charge relay system" evidence="5 6">
    <location>
        <position position="189"/>
    </location>
</feature>
<dbReference type="InterPro" id="IPR000209">
    <property type="entry name" value="Peptidase_S8/S53_dom"/>
</dbReference>
<dbReference type="PRINTS" id="PR00723">
    <property type="entry name" value="SUBTILISIN"/>
</dbReference>
<protein>
    <submittedName>
        <fullName evidence="10">Minor extracellular protease vpr</fullName>
        <ecNumber evidence="10">3.4.21.-</ecNumber>
    </submittedName>
</protein>
<evidence type="ECO:0000256" key="3">
    <source>
        <dbReference type="ARBA" id="ARBA00022801"/>
    </source>
</evidence>
<dbReference type="InterPro" id="IPR022398">
    <property type="entry name" value="Peptidase_S8_His-AS"/>
</dbReference>
<dbReference type="Gene3D" id="2.60.120.1290">
    <property type="match status" value="1"/>
</dbReference>
<gene>
    <name evidence="10" type="primary">vpr</name>
    <name evidence="10" type="ORF">CLVI_10610</name>
</gene>
<dbReference type="GO" id="GO:0004252">
    <property type="term" value="F:serine-type endopeptidase activity"/>
    <property type="evidence" value="ECO:0007669"/>
    <property type="project" value="UniProtKB-UniRule"/>
</dbReference>
<feature type="active site" description="Charge relay system" evidence="5 6">
    <location>
        <position position="131"/>
    </location>
</feature>
<sequence>MINIENLNIKTNLFKNIPKQLFGKLNFAANVDPDTQGNIEVVILYGDEFQAVNDYVNKIGAKLENLGYGFGIVTINVNNIVELARSPNIQYIELPKSLYLTDVRSNGAACVPRVQSEYGLLGDGTVIGFIDSGIDYTHPAFRNEDGSTRIDYIYDLSLSGAIYNRELINQALNSPDPSTVVPSYDLQEHGTHVAGIACAGGTIAPQYYGVAPKSSIIMVKCTRGNFALSTQIMRGMKFLVDKGKELNKPLAVNISLSTNDGAHNGSSLLEQYINTVATLERITIVIAAGNEGDAGHHIGGTLLQEKTISFNVADDETAVIINLYKSVLPKVSIELITPMGKSTGALIVEEGYEDGVISQNRYEIYNTGPKPFDINGEIGISLVSGGNYIVSGQWTIKLKVINEFQGLFDMWLPIVEGLNQRTRFLQPTSNNTLGIPATAKSIISVGSYNYITQTVSSFSGRGKITLYEEFKPSVVAPGEGIVSTIPNESFDTKSGTSMATPHVTGIAALMMEWGISKGNDPFLYGDRLKYYLIVGAVKNRSNSIYPDISWGYGEVCAYNSLREIIEVLNIINVVAPSLRGRELLREPLENKLGDVEEYKIGALFIRKPL</sequence>
<evidence type="ECO:0000259" key="8">
    <source>
        <dbReference type="Pfam" id="PF00082"/>
    </source>
</evidence>
<dbReference type="PROSITE" id="PS00136">
    <property type="entry name" value="SUBTILASE_ASP"/>
    <property type="match status" value="1"/>
</dbReference>
<evidence type="ECO:0000256" key="6">
    <source>
        <dbReference type="PROSITE-ProRule" id="PRU01240"/>
    </source>
</evidence>
<keyword evidence="2 6" id="KW-0645">Protease</keyword>
<evidence type="ECO:0000313" key="11">
    <source>
        <dbReference type="Proteomes" id="UP000239471"/>
    </source>
</evidence>
<dbReference type="InterPro" id="IPR015500">
    <property type="entry name" value="Peptidase_S8_subtilisin-rel"/>
</dbReference>
<dbReference type="EC" id="3.4.21.-" evidence="10"/>
<dbReference type="PROSITE" id="PS00138">
    <property type="entry name" value="SUBTILASE_SER"/>
    <property type="match status" value="1"/>
</dbReference>
<feature type="domain" description="Csp protease B prodomain" evidence="9">
    <location>
        <begin position="10"/>
        <end position="96"/>
    </location>
</feature>
<organism evidence="10 11">
    <name type="scientific">Clostridium vincentii</name>
    <dbReference type="NCBI Taxonomy" id="52704"/>
    <lineage>
        <taxon>Bacteria</taxon>
        <taxon>Bacillati</taxon>
        <taxon>Bacillota</taxon>
        <taxon>Clostridia</taxon>
        <taxon>Eubacteriales</taxon>
        <taxon>Clostridiaceae</taxon>
        <taxon>Clostridium</taxon>
    </lineage>
</organism>
<evidence type="ECO:0000313" key="10">
    <source>
        <dbReference type="EMBL" id="PRR83262.1"/>
    </source>
</evidence>
<dbReference type="PANTHER" id="PTHR43806">
    <property type="entry name" value="PEPTIDASE S8"/>
    <property type="match status" value="1"/>
</dbReference>
<dbReference type="Pfam" id="PF18425">
    <property type="entry name" value="CspB_prodomain"/>
    <property type="match status" value="1"/>
</dbReference>
<dbReference type="InterPro" id="IPR017310">
    <property type="entry name" value="Pept_S8A_subtilisin_clostridia"/>
</dbReference>
<name>A0A2T0BHH4_9CLOT</name>
<dbReference type="PANTHER" id="PTHR43806:SF11">
    <property type="entry name" value="CEREVISIN-RELATED"/>
    <property type="match status" value="1"/>
</dbReference>
<dbReference type="Proteomes" id="UP000239471">
    <property type="component" value="Unassembled WGS sequence"/>
</dbReference>
<dbReference type="OrthoDB" id="2744137at2"/>
<dbReference type="EMBL" id="PVXQ01000008">
    <property type="protein sequence ID" value="PRR83262.1"/>
    <property type="molecule type" value="Genomic_DNA"/>
</dbReference>
<comment type="similarity">
    <text evidence="1 6 7">Belongs to the peptidase S8 family.</text>
</comment>
<dbReference type="Gene3D" id="3.40.50.200">
    <property type="entry name" value="Peptidase S8/S53 domain"/>
    <property type="match status" value="1"/>
</dbReference>
<dbReference type="CDD" id="cd07478">
    <property type="entry name" value="Peptidases_S8_CspA-like"/>
    <property type="match status" value="1"/>
</dbReference>
<proteinExistence type="inferred from homology"/>
<reference evidence="10 11" key="1">
    <citation type="submission" date="2018-03" db="EMBL/GenBank/DDBJ databases">
        <title>Genome sequence of Clostridium vincentii DSM 10228.</title>
        <authorList>
            <person name="Poehlein A."/>
            <person name="Daniel R."/>
        </authorList>
    </citation>
    <scope>NUCLEOTIDE SEQUENCE [LARGE SCALE GENOMIC DNA]</scope>
    <source>
        <strain evidence="10 11">DSM 10228</strain>
    </source>
</reference>
<evidence type="ECO:0000256" key="5">
    <source>
        <dbReference type="PIRSR" id="PIRSR615500-1"/>
    </source>
</evidence>